<dbReference type="EMBL" id="DF973226">
    <property type="protein sequence ID" value="GAU21268.1"/>
    <property type="molecule type" value="Genomic_DNA"/>
</dbReference>
<proteinExistence type="predicted"/>
<keyword evidence="3" id="KW-1185">Reference proteome</keyword>
<reference evidence="3" key="1">
    <citation type="journal article" date="2017" name="Front. Plant Sci.">
        <title>Climate Clever Clovers: New Paradigm to Reduce the Environmental Footprint of Ruminants by Breeding Low Methanogenic Forages Utilizing Haplotype Variation.</title>
        <authorList>
            <person name="Kaur P."/>
            <person name="Appels R."/>
            <person name="Bayer P.E."/>
            <person name="Keeble-Gagnere G."/>
            <person name="Wang J."/>
            <person name="Hirakawa H."/>
            <person name="Shirasawa K."/>
            <person name="Vercoe P."/>
            <person name="Stefanova K."/>
            <person name="Durmic Z."/>
            <person name="Nichols P."/>
            <person name="Revell C."/>
            <person name="Isobe S.N."/>
            <person name="Edwards D."/>
            <person name="Erskine W."/>
        </authorList>
    </citation>
    <scope>NUCLEOTIDE SEQUENCE [LARGE SCALE GENOMIC DNA]</scope>
    <source>
        <strain evidence="3">cv. Daliak</strain>
    </source>
</reference>
<dbReference type="Proteomes" id="UP000242715">
    <property type="component" value="Unassembled WGS sequence"/>
</dbReference>
<dbReference type="InterPro" id="IPR009810">
    <property type="entry name" value="Nodulin_late_dom"/>
</dbReference>
<dbReference type="Pfam" id="PF07127">
    <property type="entry name" value="Nodulin_late"/>
    <property type="match status" value="1"/>
</dbReference>
<feature type="domain" description="Late nodulin" evidence="1">
    <location>
        <begin position="12"/>
        <end position="40"/>
    </location>
</feature>
<sequence length="52" mass="5559">MGIGIGTGMELGGPCENDEDCPKLLCFIPDVPRCINEECECHPPGAFVPEKP</sequence>
<dbReference type="GO" id="GO:0046872">
    <property type="term" value="F:metal ion binding"/>
    <property type="evidence" value="ECO:0007669"/>
    <property type="project" value="InterPro"/>
</dbReference>
<protein>
    <recommendedName>
        <fullName evidence="1">Late nodulin domain-containing protein</fullName>
    </recommendedName>
</protein>
<evidence type="ECO:0000313" key="2">
    <source>
        <dbReference type="EMBL" id="GAU21268.1"/>
    </source>
</evidence>
<accession>A0A2Z6LU29</accession>
<dbReference type="OrthoDB" id="10500318at2759"/>
<name>A0A2Z6LU29_TRISU</name>
<dbReference type="AlphaFoldDB" id="A0A2Z6LU29"/>
<evidence type="ECO:0000313" key="3">
    <source>
        <dbReference type="Proteomes" id="UP000242715"/>
    </source>
</evidence>
<organism evidence="2 3">
    <name type="scientific">Trifolium subterraneum</name>
    <name type="common">Subterranean clover</name>
    <dbReference type="NCBI Taxonomy" id="3900"/>
    <lineage>
        <taxon>Eukaryota</taxon>
        <taxon>Viridiplantae</taxon>
        <taxon>Streptophyta</taxon>
        <taxon>Embryophyta</taxon>
        <taxon>Tracheophyta</taxon>
        <taxon>Spermatophyta</taxon>
        <taxon>Magnoliopsida</taxon>
        <taxon>eudicotyledons</taxon>
        <taxon>Gunneridae</taxon>
        <taxon>Pentapetalae</taxon>
        <taxon>rosids</taxon>
        <taxon>fabids</taxon>
        <taxon>Fabales</taxon>
        <taxon>Fabaceae</taxon>
        <taxon>Papilionoideae</taxon>
        <taxon>50 kb inversion clade</taxon>
        <taxon>NPAAA clade</taxon>
        <taxon>Hologalegina</taxon>
        <taxon>IRL clade</taxon>
        <taxon>Trifolieae</taxon>
        <taxon>Trifolium</taxon>
    </lineage>
</organism>
<gene>
    <name evidence="2" type="ORF">TSUD_286780</name>
</gene>
<evidence type="ECO:0000259" key="1">
    <source>
        <dbReference type="Pfam" id="PF07127"/>
    </source>
</evidence>